<reference evidence="4" key="1">
    <citation type="submission" date="2014-01" db="EMBL/GenBank/DDBJ databases">
        <title>The Genome Sequence of Anopheles farauti FAR1 (V2).</title>
        <authorList>
            <consortium name="The Broad Institute Genomics Platform"/>
            <person name="Neafsey D.E."/>
            <person name="Besansky N."/>
            <person name="Howell P."/>
            <person name="Walton C."/>
            <person name="Young S.K."/>
            <person name="Zeng Q."/>
            <person name="Gargeya S."/>
            <person name="Fitzgerald M."/>
            <person name="Haas B."/>
            <person name="Abouelleil A."/>
            <person name="Allen A.W."/>
            <person name="Alvarado L."/>
            <person name="Arachchi H.M."/>
            <person name="Berlin A.M."/>
            <person name="Chapman S.B."/>
            <person name="Gainer-Dewar J."/>
            <person name="Goldberg J."/>
            <person name="Griggs A."/>
            <person name="Gujja S."/>
            <person name="Hansen M."/>
            <person name="Howarth C."/>
            <person name="Imamovic A."/>
            <person name="Ireland A."/>
            <person name="Larimer J."/>
            <person name="McCowan C."/>
            <person name="Murphy C."/>
            <person name="Pearson M."/>
            <person name="Poon T.W."/>
            <person name="Priest M."/>
            <person name="Roberts A."/>
            <person name="Saif S."/>
            <person name="Shea T."/>
            <person name="Sisk P."/>
            <person name="Sykes S."/>
            <person name="Wortman J."/>
            <person name="Nusbaum C."/>
            <person name="Birren B."/>
        </authorList>
    </citation>
    <scope>NUCLEOTIDE SEQUENCE [LARGE SCALE GENOMIC DNA]</scope>
    <source>
        <strain evidence="4">FAR1</strain>
    </source>
</reference>
<feature type="region of interest" description="Disordered" evidence="1">
    <location>
        <begin position="208"/>
        <end position="228"/>
    </location>
</feature>
<dbReference type="AlphaFoldDB" id="A0A182Q5Q2"/>
<dbReference type="Proteomes" id="UP000075886">
    <property type="component" value="Unassembled WGS sequence"/>
</dbReference>
<protein>
    <submittedName>
        <fullName evidence="3">Uncharacterized protein</fullName>
    </submittedName>
</protein>
<dbReference type="VEuPathDB" id="VectorBase:AFAF003580"/>
<keyword evidence="2" id="KW-0812">Transmembrane</keyword>
<organism evidence="3 4">
    <name type="scientific">Anopheles farauti</name>
    <dbReference type="NCBI Taxonomy" id="69004"/>
    <lineage>
        <taxon>Eukaryota</taxon>
        <taxon>Metazoa</taxon>
        <taxon>Ecdysozoa</taxon>
        <taxon>Arthropoda</taxon>
        <taxon>Hexapoda</taxon>
        <taxon>Insecta</taxon>
        <taxon>Pterygota</taxon>
        <taxon>Neoptera</taxon>
        <taxon>Endopterygota</taxon>
        <taxon>Diptera</taxon>
        <taxon>Nematocera</taxon>
        <taxon>Culicoidea</taxon>
        <taxon>Culicidae</taxon>
        <taxon>Anophelinae</taxon>
        <taxon>Anopheles</taxon>
    </lineage>
</organism>
<sequence length="363" mass="37405">MNLQKLISAHRYAAAAGGASYSAAATVADAVGERGERARDDQAIPSAERRPGPCRGTPGRTDTMHLLDRLAKKGIELGRSVGRSESGRKQNGGKSRRDGGGGGEWRRWPLGTGARSLVALVVRTGRTPGVPAPEGPTLAFSAATAAAAAAASLSESFATAAAPPGHQRVVAVATGPADTIFPPPSSCSRAKFVAPVWLWGTPTPGGHRPVSSPFGGSGGGGGGSSRSETSFVEARWDVAVLVGWCCAPGPADSCSYGERLPYAADDMPPLAFMAAYECPWPLAYSSSFTRLLLSSAMALVLLLLLLLLLLVLLLLLLLLLLLVVLLLEPAVEDDFAQLRAAAVRGSPVPALPVKLPPPPATSP</sequence>
<feature type="compositionally biased region" description="Basic and acidic residues" evidence="1">
    <location>
        <begin position="95"/>
        <end position="107"/>
    </location>
</feature>
<proteinExistence type="predicted"/>
<name>A0A182Q5Q2_9DIPT</name>
<feature type="compositionally biased region" description="Gly residues" evidence="1">
    <location>
        <begin position="215"/>
        <end position="224"/>
    </location>
</feature>
<feature type="region of interest" description="Disordered" evidence="1">
    <location>
        <begin position="32"/>
        <end position="109"/>
    </location>
</feature>
<evidence type="ECO:0000256" key="2">
    <source>
        <dbReference type="SAM" id="Phobius"/>
    </source>
</evidence>
<evidence type="ECO:0000313" key="4">
    <source>
        <dbReference type="Proteomes" id="UP000075886"/>
    </source>
</evidence>
<evidence type="ECO:0000256" key="1">
    <source>
        <dbReference type="SAM" id="MobiDB-lite"/>
    </source>
</evidence>
<dbReference type="EnsemblMetazoa" id="AFAF003580-RA">
    <property type="protein sequence ID" value="AFAF003580-PA"/>
    <property type="gene ID" value="AFAF003580"/>
</dbReference>
<evidence type="ECO:0000313" key="3">
    <source>
        <dbReference type="EnsemblMetazoa" id="AFAF003580-PA"/>
    </source>
</evidence>
<accession>A0A182Q5Q2</accession>
<keyword evidence="4" id="KW-1185">Reference proteome</keyword>
<keyword evidence="2" id="KW-0472">Membrane</keyword>
<keyword evidence="2" id="KW-1133">Transmembrane helix</keyword>
<feature type="compositionally biased region" description="Basic and acidic residues" evidence="1">
    <location>
        <begin position="32"/>
        <end position="51"/>
    </location>
</feature>
<dbReference type="EMBL" id="AXCN02001334">
    <property type="status" value="NOT_ANNOTATED_CDS"/>
    <property type="molecule type" value="Genomic_DNA"/>
</dbReference>
<feature type="transmembrane region" description="Helical" evidence="2">
    <location>
        <begin position="299"/>
        <end position="327"/>
    </location>
</feature>
<reference evidence="3" key="2">
    <citation type="submission" date="2020-05" db="UniProtKB">
        <authorList>
            <consortium name="EnsemblMetazoa"/>
        </authorList>
    </citation>
    <scope>IDENTIFICATION</scope>
    <source>
        <strain evidence="3">FAR1</strain>
    </source>
</reference>
<feature type="compositionally biased region" description="Basic and acidic residues" evidence="1">
    <location>
        <begin position="62"/>
        <end position="76"/>
    </location>
</feature>